<name>A0A0G8F3K0_BACCE</name>
<dbReference type="Proteomes" id="UP000035214">
    <property type="component" value="Unassembled WGS sequence"/>
</dbReference>
<dbReference type="EMBL" id="LCYI01000017">
    <property type="protein sequence ID" value="KLA31083.1"/>
    <property type="molecule type" value="Genomic_DNA"/>
</dbReference>
<keyword evidence="1" id="KW-1133">Transmembrane helix</keyword>
<proteinExistence type="predicted"/>
<protein>
    <submittedName>
        <fullName evidence="2">Uncharacterized protein</fullName>
    </submittedName>
</protein>
<sequence>MKRTWIKVVVCGSLVIIGILIGYVTHFFIQEDISGSNQNQVNTFQDEIGPNQRQPLFIEGGN</sequence>
<reference evidence="2 3" key="1">
    <citation type="submission" date="2015-04" db="EMBL/GenBank/DDBJ databases">
        <title>Draft Genome Sequences of Eight Spore-Forming Food Isolates of Bacillus cereus Genome sequencing.</title>
        <authorList>
            <person name="Krawcyk A.O."/>
            <person name="de Jong A."/>
            <person name="Eijlander R.T."/>
            <person name="Berendsen E.M."/>
            <person name="Holsappel S."/>
            <person name="Wells-Bennik M."/>
            <person name="Kuipers O.P."/>
        </authorList>
    </citation>
    <scope>NUCLEOTIDE SEQUENCE [LARGE SCALE GENOMIC DNA]</scope>
    <source>
        <strain evidence="2 3">B4077</strain>
    </source>
</reference>
<evidence type="ECO:0000256" key="1">
    <source>
        <dbReference type="SAM" id="Phobius"/>
    </source>
</evidence>
<dbReference type="AlphaFoldDB" id="A0A0G8F3K0"/>
<evidence type="ECO:0000313" key="2">
    <source>
        <dbReference type="EMBL" id="KLA31083.1"/>
    </source>
</evidence>
<gene>
    <name evidence="2" type="ORF">B4077_3351</name>
</gene>
<evidence type="ECO:0000313" key="3">
    <source>
        <dbReference type="Proteomes" id="UP000035214"/>
    </source>
</evidence>
<keyword evidence="1" id="KW-0472">Membrane</keyword>
<keyword evidence="1" id="KW-0812">Transmembrane</keyword>
<dbReference type="PATRIC" id="fig|1396.428.peg.2730"/>
<organism evidence="2 3">
    <name type="scientific">Bacillus cereus</name>
    <dbReference type="NCBI Taxonomy" id="1396"/>
    <lineage>
        <taxon>Bacteria</taxon>
        <taxon>Bacillati</taxon>
        <taxon>Bacillota</taxon>
        <taxon>Bacilli</taxon>
        <taxon>Bacillales</taxon>
        <taxon>Bacillaceae</taxon>
        <taxon>Bacillus</taxon>
        <taxon>Bacillus cereus group</taxon>
    </lineage>
</organism>
<feature type="transmembrane region" description="Helical" evidence="1">
    <location>
        <begin position="6"/>
        <end position="29"/>
    </location>
</feature>
<accession>A0A0G8F3K0</accession>
<comment type="caution">
    <text evidence="2">The sequence shown here is derived from an EMBL/GenBank/DDBJ whole genome shotgun (WGS) entry which is preliminary data.</text>
</comment>